<dbReference type="Proteomes" id="UP000006324">
    <property type="component" value="Unassembled WGS sequence"/>
</dbReference>
<evidence type="ECO:0000313" key="1">
    <source>
        <dbReference type="EMBL" id="EKO24991.1"/>
    </source>
</evidence>
<accession>A0A0F6H9P9</accession>
<name>A0A0F6H9P9_LEPIR</name>
<comment type="caution">
    <text evidence="1">The sequence shown here is derived from an EMBL/GenBank/DDBJ whole genome shotgun (WGS) entry which is preliminary data.</text>
</comment>
<organism evidence="1 2">
    <name type="scientific">Leptospira interrogans str. UI 12621</name>
    <dbReference type="NCBI Taxonomy" id="1049937"/>
    <lineage>
        <taxon>Bacteria</taxon>
        <taxon>Pseudomonadati</taxon>
        <taxon>Spirochaetota</taxon>
        <taxon>Spirochaetia</taxon>
        <taxon>Leptospirales</taxon>
        <taxon>Leptospiraceae</taxon>
        <taxon>Leptospira</taxon>
    </lineage>
</organism>
<evidence type="ECO:0000313" key="2">
    <source>
        <dbReference type="Proteomes" id="UP000006324"/>
    </source>
</evidence>
<sequence length="38" mass="4674">MDFTIRTNENNTTMSLFQNLEYTTYFKKGQQFQIRCNF</sequence>
<dbReference type="EMBL" id="AHNQ02000027">
    <property type="protein sequence ID" value="EKO24991.1"/>
    <property type="molecule type" value="Genomic_DNA"/>
</dbReference>
<dbReference type="AlphaFoldDB" id="A0A0F6H9P9"/>
<proteinExistence type="predicted"/>
<protein>
    <submittedName>
        <fullName evidence="1">Uncharacterized protein</fullName>
    </submittedName>
</protein>
<gene>
    <name evidence="1" type="ORF">LEP1GSC104_0511</name>
</gene>
<reference evidence="1 2" key="1">
    <citation type="submission" date="2012-09" db="EMBL/GenBank/DDBJ databases">
        <authorList>
            <person name="Harkins D.M."/>
            <person name="Durkin A.S."/>
            <person name="Brinkac L.M."/>
            <person name="Selengut J.D."/>
            <person name="Sanka R."/>
            <person name="DePew J."/>
            <person name="Purushe J."/>
            <person name="Chanthongthip A."/>
            <person name="Lattana O."/>
            <person name="Phetsouvanh R."/>
            <person name="Newton P.N."/>
            <person name="Vinetz J.M."/>
            <person name="Sutton G.G."/>
            <person name="Nelson W.C."/>
            <person name="Fouts D.E."/>
        </authorList>
    </citation>
    <scope>NUCLEOTIDE SEQUENCE [LARGE SCALE GENOMIC DNA]</scope>
    <source>
        <strain evidence="1 2">UI 12621</strain>
    </source>
</reference>